<keyword evidence="4" id="KW-1185">Reference proteome</keyword>
<feature type="compositionally biased region" description="Basic and acidic residues" evidence="2">
    <location>
        <begin position="451"/>
        <end position="461"/>
    </location>
</feature>
<proteinExistence type="predicted"/>
<evidence type="ECO:0000313" key="4">
    <source>
        <dbReference type="Proteomes" id="UP000187209"/>
    </source>
</evidence>
<protein>
    <submittedName>
        <fullName evidence="3">Uncharacterized protein</fullName>
    </submittedName>
</protein>
<reference evidence="3 4" key="1">
    <citation type="submission" date="2016-11" db="EMBL/GenBank/DDBJ databases">
        <title>The macronuclear genome of Stentor coeruleus: a giant cell with tiny introns.</title>
        <authorList>
            <person name="Slabodnick M."/>
            <person name="Ruby J.G."/>
            <person name="Reiff S.B."/>
            <person name="Swart E.C."/>
            <person name="Gosai S."/>
            <person name="Prabakaran S."/>
            <person name="Witkowska E."/>
            <person name="Larue G.E."/>
            <person name="Fisher S."/>
            <person name="Freeman R.M."/>
            <person name="Gunawardena J."/>
            <person name="Chu W."/>
            <person name="Stover N.A."/>
            <person name="Gregory B.D."/>
            <person name="Nowacki M."/>
            <person name="Derisi J."/>
            <person name="Roy S.W."/>
            <person name="Marshall W.F."/>
            <person name="Sood P."/>
        </authorList>
    </citation>
    <scope>NUCLEOTIDE SEQUENCE [LARGE SCALE GENOMIC DNA]</scope>
    <source>
        <strain evidence="3">WM001</strain>
    </source>
</reference>
<accession>A0A1R2C9Y2</accession>
<dbReference type="Proteomes" id="UP000187209">
    <property type="component" value="Unassembled WGS sequence"/>
</dbReference>
<feature type="coiled-coil region" evidence="1">
    <location>
        <begin position="247"/>
        <end position="298"/>
    </location>
</feature>
<gene>
    <name evidence="3" type="ORF">SteCoe_12799</name>
</gene>
<name>A0A1R2C9Y2_9CILI</name>
<sequence>MKIELLKTESEWALNSLGCYISVDNKLLDVITPLNNPHEVNSIEIPNQGVLRLVIRDMGRTDGFLSSVSVPVSLLATGSSMITLPLFDSPTSDQVNHLMIECPIPRISLGISNDFSDDEIFLSSQETNIEQQSNFVIASRISISNEPEDLLLQTSSFKAIQENTIENKKQDIVDILNTEIEDYKQEITKEKEKNSILQTKILQLMNALKTNSERAFARESSLLDLVNEKEDKINKCIEINIELQAGQRKSEFEKQQMREKYDKYEAQEKYVESLEKELKKYQDMLRVAEKSRDELANTLVECSRFDNFDEQNMNKRQIRMPYEDFDIPSSDTLYGKGLKSDRVFDERNNSEERIRGFGVDAKLQSQQNYDANDSLVKKIIQKTIGKEIPLSMVERIRECLYKVNGIEISIAICDDGIYVKNGTSLQTLQEFWTHESRPSTKSPISKSKSPLWDDKNTENDSRYQLPKTSPARNFLKSTESSSFKTRTSLTKFGAKNFINILPKKSPK</sequence>
<dbReference type="AlphaFoldDB" id="A0A1R2C9Y2"/>
<feature type="coiled-coil region" evidence="1">
    <location>
        <begin position="166"/>
        <end position="200"/>
    </location>
</feature>
<feature type="region of interest" description="Disordered" evidence="2">
    <location>
        <begin position="436"/>
        <end position="471"/>
    </location>
</feature>
<keyword evidence="1" id="KW-0175">Coiled coil</keyword>
<evidence type="ECO:0000256" key="2">
    <source>
        <dbReference type="SAM" id="MobiDB-lite"/>
    </source>
</evidence>
<organism evidence="3 4">
    <name type="scientific">Stentor coeruleus</name>
    <dbReference type="NCBI Taxonomy" id="5963"/>
    <lineage>
        <taxon>Eukaryota</taxon>
        <taxon>Sar</taxon>
        <taxon>Alveolata</taxon>
        <taxon>Ciliophora</taxon>
        <taxon>Postciliodesmatophora</taxon>
        <taxon>Heterotrichea</taxon>
        <taxon>Heterotrichida</taxon>
        <taxon>Stentoridae</taxon>
        <taxon>Stentor</taxon>
    </lineage>
</organism>
<feature type="compositionally biased region" description="Low complexity" evidence="2">
    <location>
        <begin position="439"/>
        <end position="450"/>
    </location>
</feature>
<dbReference type="EMBL" id="MPUH01000225">
    <property type="protein sequence ID" value="OMJ85806.1"/>
    <property type="molecule type" value="Genomic_DNA"/>
</dbReference>
<evidence type="ECO:0000313" key="3">
    <source>
        <dbReference type="EMBL" id="OMJ85806.1"/>
    </source>
</evidence>
<comment type="caution">
    <text evidence="3">The sequence shown here is derived from an EMBL/GenBank/DDBJ whole genome shotgun (WGS) entry which is preliminary data.</text>
</comment>
<evidence type="ECO:0000256" key="1">
    <source>
        <dbReference type="SAM" id="Coils"/>
    </source>
</evidence>